<sequence>MQLIKSIVFFAFTLAGVASAASLGSRQACNVNDVCGEYDSSGVLTIIDPCCPGTDCINGFFEPGGDPFVFCL</sequence>
<name>A0AAD7K5L4_9AGAR</name>
<evidence type="ECO:0000313" key="2">
    <source>
        <dbReference type="EMBL" id="KAJ7778788.1"/>
    </source>
</evidence>
<feature type="signal peptide" evidence="1">
    <location>
        <begin position="1"/>
        <end position="20"/>
    </location>
</feature>
<feature type="chain" id="PRO_5042162383" description="SSCRP protein" evidence="1">
    <location>
        <begin position="21"/>
        <end position="72"/>
    </location>
</feature>
<reference evidence="2" key="1">
    <citation type="submission" date="2023-03" db="EMBL/GenBank/DDBJ databases">
        <title>Massive genome expansion in bonnet fungi (Mycena s.s.) driven by repeated elements and novel gene families across ecological guilds.</title>
        <authorList>
            <consortium name="Lawrence Berkeley National Laboratory"/>
            <person name="Harder C.B."/>
            <person name="Miyauchi S."/>
            <person name="Viragh M."/>
            <person name="Kuo A."/>
            <person name="Thoen E."/>
            <person name="Andreopoulos B."/>
            <person name="Lu D."/>
            <person name="Skrede I."/>
            <person name="Drula E."/>
            <person name="Henrissat B."/>
            <person name="Morin E."/>
            <person name="Kohler A."/>
            <person name="Barry K."/>
            <person name="LaButti K."/>
            <person name="Morin E."/>
            <person name="Salamov A."/>
            <person name="Lipzen A."/>
            <person name="Mereny Z."/>
            <person name="Hegedus B."/>
            <person name="Baldrian P."/>
            <person name="Stursova M."/>
            <person name="Weitz H."/>
            <person name="Taylor A."/>
            <person name="Grigoriev I.V."/>
            <person name="Nagy L.G."/>
            <person name="Martin F."/>
            <person name="Kauserud H."/>
        </authorList>
    </citation>
    <scope>NUCLEOTIDE SEQUENCE</scope>
    <source>
        <strain evidence="2">CBHHK188m</strain>
    </source>
</reference>
<accession>A0AAD7K5L4</accession>
<gene>
    <name evidence="2" type="ORF">DFH07DRAFT_950810</name>
</gene>
<evidence type="ECO:0008006" key="4">
    <source>
        <dbReference type="Google" id="ProtNLM"/>
    </source>
</evidence>
<dbReference type="Proteomes" id="UP001215280">
    <property type="component" value="Unassembled WGS sequence"/>
</dbReference>
<keyword evidence="3" id="KW-1185">Reference proteome</keyword>
<keyword evidence="1" id="KW-0732">Signal</keyword>
<evidence type="ECO:0000256" key="1">
    <source>
        <dbReference type="SAM" id="SignalP"/>
    </source>
</evidence>
<dbReference type="AlphaFoldDB" id="A0AAD7K5L4"/>
<protein>
    <recommendedName>
        <fullName evidence="4">SSCRP protein</fullName>
    </recommendedName>
</protein>
<dbReference type="EMBL" id="JARJLG010000008">
    <property type="protein sequence ID" value="KAJ7778788.1"/>
    <property type="molecule type" value="Genomic_DNA"/>
</dbReference>
<organism evidence="2 3">
    <name type="scientific">Mycena maculata</name>
    <dbReference type="NCBI Taxonomy" id="230809"/>
    <lineage>
        <taxon>Eukaryota</taxon>
        <taxon>Fungi</taxon>
        <taxon>Dikarya</taxon>
        <taxon>Basidiomycota</taxon>
        <taxon>Agaricomycotina</taxon>
        <taxon>Agaricomycetes</taxon>
        <taxon>Agaricomycetidae</taxon>
        <taxon>Agaricales</taxon>
        <taxon>Marasmiineae</taxon>
        <taxon>Mycenaceae</taxon>
        <taxon>Mycena</taxon>
    </lineage>
</organism>
<comment type="caution">
    <text evidence="2">The sequence shown here is derived from an EMBL/GenBank/DDBJ whole genome shotgun (WGS) entry which is preliminary data.</text>
</comment>
<evidence type="ECO:0000313" key="3">
    <source>
        <dbReference type="Proteomes" id="UP001215280"/>
    </source>
</evidence>
<proteinExistence type="predicted"/>